<dbReference type="EMBL" id="APKE01000032">
    <property type="protein sequence ID" value="KAF0675099.1"/>
    <property type="molecule type" value="Genomic_DNA"/>
</dbReference>
<keyword evidence="2" id="KW-1185">Reference proteome</keyword>
<protein>
    <submittedName>
        <fullName evidence="1">Cell envelope integrity inner membrane protein TolA</fullName>
    </submittedName>
</protein>
<comment type="caution">
    <text evidence="1">The sequence shown here is derived from an EMBL/GenBank/DDBJ whole genome shotgun (WGS) entry which is preliminary data.</text>
</comment>
<reference evidence="1" key="1">
    <citation type="submission" date="2013-03" db="EMBL/GenBank/DDBJ databases">
        <title>Genome Sequence of the Profundibacterium mesophilum strain KAUST100406-0324T from Red Sea, a novel genus in the family Rhodobacteraceae.</title>
        <authorList>
            <person name="Essack M."/>
            <person name="Alam I."/>
            <person name="Lafi F."/>
            <person name="Alawi W."/>
            <person name="Kamanu F."/>
            <person name="Al-Suwailem A."/>
            <person name="Lee O.O."/>
            <person name="Xu Y."/>
            <person name="Bajic V."/>
            <person name="Qian P.-Y."/>
            <person name="Archer J."/>
        </authorList>
    </citation>
    <scope>NUCLEOTIDE SEQUENCE</scope>
    <source>
        <strain evidence="1">KAUST100406-0324</strain>
    </source>
</reference>
<gene>
    <name evidence="1" type="ORF">PMES_02620</name>
</gene>
<dbReference type="Proteomes" id="UP000698242">
    <property type="component" value="Unassembled WGS sequence"/>
</dbReference>
<accession>A0A921NUM7</accession>
<proteinExistence type="predicted"/>
<organism evidence="1 2">
    <name type="scientific">Profundibacterium mesophilum KAUST100406-0324</name>
    <dbReference type="NCBI Taxonomy" id="1037889"/>
    <lineage>
        <taxon>Bacteria</taxon>
        <taxon>Pseudomonadati</taxon>
        <taxon>Pseudomonadota</taxon>
        <taxon>Alphaproteobacteria</taxon>
        <taxon>Rhodobacterales</taxon>
        <taxon>Roseobacteraceae</taxon>
        <taxon>Profundibacterium</taxon>
    </lineage>
</organism>
<evidence type="ECO:0000313" key="2">
    <source>
        <dbReference type="Proteomes" id="UP000698242"/>
    </source>
</evidence>
<dbReference type="OrthoDB" id="7867498at2"/>
<dbReference type="AlphaFoldDB" id="A0A921NUM7"/>
<dbReference type="RefSeq" id="WP_159966152.1">
    <property type="nucleotide sequence ID" value="NZ_APKE01000032.1"/>
</dbReference>
<name>A0A921NUM7_9RHOB</name>
<sequence length="229" mass="25329">MNAHATIGHNNPPDPIEAVTAEYDDLLSEVANWTDGEPVTSREQHDEVADLLKQLKGYRSALTRAGKERTDPLHKAWKAEVAAVKVYTDDAERMQGALVAAVAPYKAKLAEEQRAKERAAWEAADKTRREAEATAAAASASDLEAQRAVAAAKQAEIEAQKAASAVSKDKVKGLRTVTRFEVTSHKELLNDIVQSDRAAMVEFLEDYARRHHRDRTLPGVRTWTEKEAY</sequence>
<evidence type="ECO:0000313" key="1">
    <source>
        <dbReference type="EMBL" id="KAF0675099.1"/>
    </source>
</evidence>